<dbReference type="Pfam" id="PF02517">
    <property type="entry name" value="Rce1-like"/>
    <property type="match status" value="1"/>
</dbReference>
<keyword evidence="1" id="KW-0812">Transmembrane</keyword>
<protein>
    <submittedName>
        <fullName evidence="3">CPBP family intramembrane metalloprotease</fullName>
    </submittedName>
</protein>
<feature type="transmembrane region" description="Helical" evidence="1">
    <location>
        <begin position="193"/>
        <end position="216"/>
    </location>
</feature>
<feature type="transmembrane region" description="Helical" evidence="1">
    <location>
        <begin position="37"/>
        <end position="58"/>
    </location>
</feature>
<feature type="transmembrane region" description="Helical" evidence="1">
    <location>
        <begin position="79"/>
        <end position="99"/>
    </location>
</feature>
<feature type="transmembrane region" description="Helical" evidence="1">
    <location>
        <begin position="12"/>
        <end position="31"/>
    </location>
</feature>
<dbReference type="GO" id="GO:0004175">
    <property type="term" value="F:endopeptidase activity"/>
    <property type="evidence" value="ECO:0007669"/>
    <property type="project" value="UniProtKB-ARBA"/>
</dbReference>
<evidence type="ECO:0000259" key="2">
    <source>
        <dbReference type="Pfam" id="PF02517"/>
    </source>
</evidence>
<gene>
    <name evidence="3" type="ORF">H8E19_08905</name>
</gene>
<keyword evidence="1" id="KW-0472">Membrane</keyword>
<evidence type="ECO:0000256" key="1">
    <source>
        <dbReference type="SAM" id="Phobius"/>
    </source>
</evidence>
<evidence type="ECO:0000313" key="4">
    <source>
        <dbReference type="Proteomes" id="UP000650524"/>
    </source>
</evidence>
<keyword evidence="3" id="KW-0378">Hydrolase</keyword>
<feature type="transmembrane region" description="Helical" evidence="1">
    <location>
        <begin position="154"/>
        <end position="187"/>
    </location>
</feature>
<keyword evidence="3" id="KW-0482">Metalloprotease</keyword>
<proteinExistence type="predicted"/>
<dbReference type="AlphaFoldDB" id="A0A8J6N0F3"/>
<sequence>MDADKIKIKTLMISLSAVIVVEVIARVGIRIGVYDPIIVLGAARLLQAGLIIIIVLIREKGLASIGLSMKGLIPGIRRGCVWSAGFGLIVLTGFVVFYAAGLDPLSLIYTRLPANPGHILLFFIVGGLIGPIAEEVFFRGIVYGFLRRWGAPMAIILSTLAFVLAHPVFPAIPITQVVGGLLFAVAYEVEKNLFVPITIHVSGNVAIFTLSLIPAIPVSAG</sequence>
<feature type="transmembrane region" description="Helical" evidence="1">
    <location>
        <begin position="119"/>
        <end position="142"/>
    </location>
</feature>
<dbReference type="InterPro" id="IPR003675">
    <property type="entry name" value="Rce1/LyrA-like_dom"/>
</dbReference>
<dbReference type="PANTHER" id="PTHR36435:SF1">
    <property type="entry name" value="CAAX AMINO TERMINAL PROTEASE FAMILY PROTEIN"/>
    <property type="match status" value="1"/>
</dbReference>
<organism evidence="3 4">
    <name type="scientific">Candidatus Desulfacyla euxinica</name>
    <dbReference type="NCBI Taxonomy" id="2841693"/>
    <lineage>
        <taxon>Bacteria</taxon>
        <taxon>Deltaproteobacteria</taxon>
        <taxon>Candidatus Desulfacyla</taxon>
    </lineage>
</organism>
<dbReference type="GO" id="GO:0080120">
    <property type="term" value="P:CAAX-box protein maturation"/>
    <property type="evidence" value="ECO:0007669"/>
    <property type="project" value="UniProtKB-ARBA"/>
</dbReference>
<keyword evidence="3" id="KW-0645">Protease</keyword>
<dbReference type="EMBL" id="JACNJD010000214">
    <property type="protein sequence ID" value="MBC8177511.1"/>
    <property type="molecule type" value="Genomic_DNA"/>
</dbReference>
<reference evidence="3 4" key="1">
    <citation type="submission" date="2020-08" db="EMBL/GenBank/DDBJ databases">
        <title>Bridging the membrane lipid divide: bacteria of the FCB group superphylum have the potential to synthesize archaeal ether lipids.</title>
        <authorList>
            <person name="Villanueva L."/>
            <person name="Von Meijenfeldt F.A.B."/>
            <person name="Westbye A.B."/>
            <person name="Yadav S."/>
            <person name="Hopmans E.C."/>
            <person name="Dutilh B.E."/>
            <person name="Sinninghe Damste J.S."/>
        </authorList>
    </citation>
    <scope>NUCLEOTIDE SEQUENCE [LARGE SCALE GENOMIC DNA]</scope>
    <source>
        <strain evidence="3">NIOZ-UU27</strain>
    </source>
</reference>
<keyword evidence="1" id="KW-1133">Transmembrane helix</keyword>
<dbReference type="GO" id="GO:0008237">
    <property type="term" value="F:metallopeptidase activity"/>
    <property type="evidence" value="ECO:0007669"/>
    <property type="project" value="UniProtKB-KW"/>
</dbReference>
<comment type="caution">
    <text evidence="3">The sequence shown here is derived from an EMBL/GenBank/DDBJ whole genome shotgun (WGS) entry which is preliminary data.</text>
</comment>
<evidence type="ECO:0000313" key="3">
    <source>
        <dbReference type="EMBL" id="MBC8177511.1"/>
    </source>
</evidence>
<feature type="domain" description="CAAX prenyl protease 2/Lysostaphin resistance protein A-like" evidence="2">
    <location>
        <begin position="118"/>
        <end position="205"/>
    </location>
</feature>
<name>A0A8J6N0F3_9DELT</name>
<dbReference type="PANTHER" id="PTHR36435">
    <property type="entry name" value="SLR1288 PROTEIN"/>
    <property type="match status" value="1"/>
</dbReference>
<dbReference type="InterPro" id="IPR052710">
    <property type="entry name" value="CAAX_protease"/>
</dbReference>
<dbReference type="Proteomes" id="UP000650524">
    <property type="component" value="Unassembled WGS sequence"/>
</dbReference>
<accession>A0A8J6N0F3</accession>